<evidence type="ECO:0000313" key="1">
    <source>
        <dbReference type="EMBL" id="KAJ9056759.1"/>
    </source>
</evidence>
<dbReference type="EMBL" id="QTSX02005878">
    <property type="protein sequence ID" value="KAJ9056759.1"/>
    <property type="molecule type" value="Genomic_DNA"/>
</dbReference>
<name>A0ACC2S394_9FUNG</name>
<dbReference type="Proteomes" id="UP001165960">
    <property type="component" value="Unassembled WGS sequence"/>
</dbReference>
<accession>A0ACC2S394</accession>
<protein>
    <submittedName>
        <fullName evidence="1">Uncharacterized protein</fullName>
    </submittedName>
</protein>
<sequence>MPPKPLKKALFKASKASKDNNNPLKAKKFKAAKKKPAKAKVPPKTSTSSHNPKETIPTSSHSPFFYSPSDPQEKLFNFNHHYDHTSETEEEQKHQPELGTHKNDKIELWNVNTAHNICNQNGAFVVPITLPESNPTISKKGCFFLQVSKQQAQPASKVPNKQLCNLQSNYPAT</sequence>
<proteinExistence type="predicted"/>
<keyword evidence="2" id="KW-1185">Reference proteome</keyword>
<organism evidence="1 2">
    <name type="scientific">Entomophthora muscae</name>
    <dbReference type="NCBI Taxonomy" id="34485"/>
    <lineage>
        <taxon>Eukaryota</taxon>
        <taxon>Fungi</taxon>
        <taxon>Fungi incertae sedis</taxon>
        <taxon>Zoopagomycota</taxon>
        <taxon>Entomophthoromycotina</taxon>
        <taxon>Entomophthoromycetes</taxon>
        <taxon>Entomophthorales</taxon>
        <taxon>Entomophthoraceae</taxon>
        <taxon>Entomophthora</taxon>
    </lineage>
</organism>
<reference evidence="1" key="1">
    <citation type="submission" date="2022-04" db="EMBL/GenBank/DDBJ databases">
        <title>Genome of the entomopathogenic fungus Entomophthora muscae.</title>
        <authorList>
            <person name="Elya C."/>
            <person name="Lovett B.R."/>
            <person name="Lee E."/>
            <person name="Macias A.M."/>
            <person name="Hajek A.E."/>
            <person name="De Bivort B.L."/>
            <person name="Kasson M.T."/>
            <person name="De Fine Licht H.H."/>
            <person name="Stajich J.E."/>
        </authorList>
    </citation>
    <scope>NUCLEOTIDE SEQUENCE</scope>
    <source>
        <strain evidence="1">Berkeley</strain>
    </source>
</reference>
<gene>
    <name evidence="1" type="ORF">DSO57_1029700</name>
</gene>
<evidence type="ECO:0000313" key="2">
    <source>
        <dbReference type="Proteomes" id="UP001165960"/>
    </source>
</evidence>
<comment type="caution">
    <text evidence="1">The sequence shown here is derived from an EMBL/GenBank/DDBJ whole genome shotgun (WGS) entry which is preliminary data.</text>
</comment>